<dbReference type="OrthoDB" id="3623853at2"/>
<dbReference type="Pfam" id="PF20611">
    <property type="entry name" value="DUF6801"/>
    <property type="match status" value="1"/>
</dbReference>
<feature type="chain" id="PRO_5019578276" description="DUF6801 domain-containing protein" evidence="1">
    <location>
        <begin position="27"/>
        <end position="196"/>
    </location>
</feature>
<accession>A0A428W1G9</accession>
<gene>
    <name evidence="3" type="ORF">DMA12_38310</name>
</gene>
<comment type="caution">
    <text evidence="3">The sequence shown here is derived from an EMBL/GenBank/DDBJ whole genome shotgun (WGS) entry which is preliminary data.</text>
</comment>
<feature type="signal peptide" evidence="1">
    <location>
        <begin position="1"/>
        <end position="26"/>
    </location>
</feature>
<dbReference type="AlphaFoldDB" id="A0A428W1G9"/>
<organism evidence="3 4">
    <name type="scientific">Amycolatopsis balhimycina DSM 5908</name>
    <dbReference type="NCBI Taxonomy" id="1081091"/>
    <lineage>
        <taxon>Bacteria</taxon>
        <taxon>Bacillati</taxon>
        <taxon>Actinomycetota</taxon>
        <taxon>Actinomycetes</taxon>
        <taxon>Pseudonocardiales</taxon>
        <taxon>Pseudonocardiaceae</taxon>
        <taxon>Amycolatopsis</taxon>
    </lineage>
</organism>
<protein>
    <recommendedName>
        <fullName evidence="2">DUF6801 domain-containing protein</fullName>
    </recommendedName>
</protein>
<dbReference type="InterPro" id="IPR046542">
    <property type="entry name" value="DUF6801"/>
</dbReference>
<dbReference type="EMBL" id="QHHU01000076">
    <property type="protein sequence ID" value="RSM36950.1"/>
    <property type="molecule type" value="Genomic_DNA"/>
</dbReference>
<evidence type="ECO:0000313" key="3">
    <source>
        <dbReference type="EMBL" id="RSM36950.1"/>
    </source>
</evidence>
<evidence type="ECO:0000313" key="4">
    <source>
        <dbReference type="Proteomes" id="UP000286716"/>
    </source>
</evidence>
<feature type="domain" description="DUF6801" evidence="2">
    <location>
        <begin position="38"/>
        <end position="185"/>
    </location>
</feature>
<reference evidence="3 4" key="1">
    <citation type="submission" date="2018-05" db="EMBL/GenBank/DDBJ databases">
        <title>Evolution of GPA BGCs.</title>
        <authorList>
            <person name="Waglechner N."/>
            <person name="Wright G.D."/>
        </authorList>
    </citation>
    <scope>NUCLEOTIDE SEQUENCE [LARGE SCALE GENOMIC DNA]</scope>
    <source>
        <strain evidence="3 4">DSM 5908</strain>
    </source>
</reference>
<evidence type="ECO:0000259" key="2">
    <source>
        <dbReference type="Pfam" id="PF20611"/>
    </source>
</evidence>
<sequence length="196" mass="20475">MNIRRFLTTAAVTILVLAGTAGPARADTTFSSLPGVLYLCSFPGVPPQQVTAVEEFTGPGSVPAGESFSITTISGTIFLGNGTRSLMRAVGYDGVRGSGMIPVTASNASPNSSDSGFVWEQIWPPLTGTIEFYAGSQSFVAGAPGTIVFKMGTPFSLALQFHKASNNTWTSWIMNCNLKVTSPAQNTAFTPALPVT</sequence>
<name>A0A428W1G9_AMYBA</name>
<proteinExistence type="predicted"/>
<evidence type="ECO:0000256" key="1">
    <source>
        <dbReference type="SAM" id="SignalP"/>
    </source>
</evidence>
<dbReference type="Proteomes" id="UP000286716">
    <property type="component" value="Unassembled WGS sequence"/>
</dbReference>
<dbReference type="RefSeq" id="WP_020644285.1">
    <property type="nucleotide sequence ID" value="NZ_QHHU01000076.1"/>
</dbReference>
<keyword evidence="4" id="KW-1185">Reference proteome</keyword>
<keyword evidence="1" id="KW-0732">Signal</keyword>